<evidence type="ECO:0000313" key="1">
    <source>
        <dbReference type="EMBL" id="NDY56639.1"/>
    </source>
</evidence>
<dbReference type="Proteomes" id="UP000469724">
    <property type="component" value="Unassembled WGS sequence"/>
</dbReference>
<comment type="caution">
    <text evidence="1">The sequence shown here is derived from an EMBL/GenBank/DDBJ whole genome shotgun (WGS) entry which is preliminary data.</text>
</comment>
<organism evidence="1 2">
    <name type="scientific">Desulfolutivibrio sulfodismutans</name>
    <dbReference type="NCBI Taxonomy" id="63561"/>
    <lineage>
        <taxon>Bacteria</taxon>
        <taxon>Pseudomonadati</taxon>
        <taxon>Thermodesulfobacteriota</taxon>
        <taxon>Desulfovibrionia</taxon>
        <taxon>Desulfovibrionales</taxon>
        <taxon>Desulfovibrionaceae</taxon>
        <taxon>Desulfolutivibrio</taxon>
    </lineage>
</organism>
<keyword evidence="2" id="KW-1185">Reference proteome</keyword>
<reference evidence="1 2" key="1">
    <citation type="submission" date="2020-02" db="EMBL/GenBank/DDBJ databases">
        <title>Comparative genomics of sulfur disproportionating microorganisms.</title>
        <authorList>
            <person name="Ward L.M."/>
            <person name="Bertran E."/>
            <person name="Johnston D.T."/>
        </authorList>
    </citation>
    <scope>NUCLEOTIDE SEQUENCE [LARGE SCALE GENOMIC DNA]</scope>
    <source>
        <strain evidence="1 2">DSM 3696</strain>
    </source>
</reference>
<dbReference type="EMBL" id="JAAGRQ010000024">
    <property type="protein sequence ID" value="NDY56639.1"/>
    <property type="molecule type" value="Genomic_DNA"/>
</dbReference>
<name>A0A7K3NN66_9BACT</name>
<accession>A0A7K3NN66</accession>
<dbReference type="RefSeq" id="WP_163301692.1">
    <property type="nucleotide sequence ID" value="NZ_JAAGRQ010000024.1"/>
</dbReference>
<proteinExistence type="predicted"/>
<gene>
    <name evidence="1" type="ORF">G3N56_07770</name>
</gene>
<evidence type="ECO:0000313" key="2">
    <source>
        <dbReference type="Proteomes" id="UP000469724"/>
    </source>
</evidence>
<protein>
    <submittedName>
        <fullName evidence="1">Uncharacterized protein</fullName>
    </submittedName>
</protein>
<sequence>MRILVVRGAGSNPAPDEQVNDLATSQAAGTQLGRNFLDDRGTPKRIYEIEAAHAGPAILPGDVVEVEDGDLGEKFRGRVTAVGIDLALDDAGGLTLTQRYTVERSL</sequence>
<dbReference type="AlphaFoldDB" id="A0A7K3NN66"/>